<evidence type="ECO:0000313" key="2">
    <source>
        <dbReference type="EMBL" id="QPS04859.1"/>
    </source>
</evidence>
<reference evidence="3 4" key="1">
    <citation type="submission" date="2018-06" db="EMBL/GenBank/DDBJ databases">
        <authorList>
            <consortium name="Pathogen Informatics"/>
            <person name="Doyle S."/>
        </authorList>
    </citation>
    <scope>NUCLEOTIDE SEQUENCE [LARGE SCALE GENOMIC DNA]</scope>
    <source>
        <strain evidence="3 4">NCTC10308</strain>
    </source>
</reference>
<sequence length="178" mass="20258">MKSVVILLLSLGGSSAFANDLYTLKDRDGNSILSSMENPDAEYRNFVVDKDTYTTKPKPEDWNLNCTKDRFSGTKSCTLSKPYNALLVGIHGGRHSVYIGRNHFPRTQSAIKIDNNAPIYGNEGSSDTPKKAIEQMKKGKVAYTRYREWPYEYNQDGETDLTGFTEKYNEMLEEYKKL</sequence>
<accession>A0A380U469</accession>
<feature type="signal peptide" evidence="1">
    <location>
        <begin position="1"/>
        <end position="18"/>
    </location>
</feature>
<feature type="chain" id="PRO_5036333538" evidence="1">
    <location>
        <begin position="19"/>
        <end position="178"/>
    </location>
</feature>
<proteinExistence type="predicted"/>
<protein>
    <submittedName>
        <fullName evidence="3">Uncharacterized protein</fullName>
    </submittedName>
</protein>
<dbReference type="RefSeq" id="WP_004695957.1">
    <property type="nucleotide sequence ID" value="NZ_BBTB01000032.1"/>
</dbReference>
<evidence type="ECO:0000256" key="1">
    <source>
        <dbReference type="SAM" id="SignalP"/>
    </source>
</evidence>
<evidence type="ECO:0000313" key="5">
    <source>
        <dbReference type="Proteomes" id="UP000595107"/>
    </source>
</evidence>
<dbReference type="EMBL" id="CP065666">
    <property type="protein sequence ID" value="QPS04859.1"/>
    <property type="molecule type" value="Genomic_DNA"/>
</dbReference>
<evidence type="ECO:0000313" key="4">
    <source>
        <dbReference type="Proteomes" id="UP000254227"/>
    </source>
</evidence>
<dbReference type="AlphaFoldDB" id="A0A380U469"/>
<evidence type="ECO:0000313" key="3">
    <source>
        <dbReference type="EMBL" id="SUT95379.1"/>
    </source>
</evidence>
<organism evidence="3 4">
    <name type="scientific">Acinetobacter johnsonii</name>
    <dbReference type="NCBI Taxonomy" id="40214"/>
    <lineage>
        <taxon>Bacteria</taxon>
        <taxon>Pseudomonadati</taxon>
        <taxon>Pseudomonadota</taxon>
        <taxon>Gammaproteobacteria</taxon>
        <taxon>Moraxellales</taxon>
        <taxon>Moraxellaceae</taxon>
        <taxon>Acinetobacter</taxon>
    </lineage>
</organism>
<reference evidence="2 5" key="2">
    <citation type="submission" date="2020-12" db="EMBL/GenBank/DDBJ databases">
        <title>FDA dAtabase for Regulatory Grade micrObial Sequences (FDA-ARGOS): Supporting development and validation of Infectious Disease Dx tests.</title>
        <authorList>
            <person name="Sproer C."/>
            <person name="Gronow S."/>
            <person name="Severitt S."/>
            <person name="Schroder I."/>
            <person name="Tallon L."/>
            <person name="Sadzewicz L."/>
            <person name="Zhao X."/>
            <person name="Boylan J."/>
            <person name="Ott S."/>
            <person name="Bowen H."/>
            <person name="Vavikolanu K."/>
            <person name="Mehta A."/>
            <person name="Aluvathingal J."/>
            <person name="Nadendla S."/>
            <person name="Lowell S."/>
            <person name="Myers T."/>
            <person name="Yan Y."/>
            <person name="Sichtig H."/>
        </authorList>
    </citation>
    <scope>NUCLEOTIDE SEQUENCE [LARGE SCALE GENOMIC DNA]</scope>
    <source>
        <strain evidence="2 5">FDAARGOS_910</strain>
    </source>
</reference>
<dbReference type="EMBL" id="UFRV01000006">
    <property type="protein sequence ID" value="SUT95379.1"/>
    <property type="molecule type" value="Genomic_DNA"/>
</dbReference>
<name>A0A380U469_ACIJO</name>
<gene>
    <name evidence="2" type="ORF">I6G67_05205</name>
    <name evidence="3" type="ORF">NCTC10308_01717</name>
</gene>
<dbReference type="Proteomes" id="UP000254227">
    <property type="component" value="Unassembled WGS sequence"/>
</dbReference>
<dbReference type="Proteomes" id="UP000595107">
    <property type="component" value="Chromosome"/>
</dbReference>
<keyword evidence="1" id="KW-0732">Signal</keyword>